<dbReference type="AlphaFoldDB" id="A0A425D5J9"/>
<sequence length="229" mass="25292">MHTSAPLKTKSVVAVQESGWLGKTFRDRIWSLEQGTLTMTTNGHPTKPVSVHVESGKVWQGMKFGFKVKTDDGMVIRAHANSKAQWAAWLQALHNLAPTEHKSATKVHFCDMVRVRTWTLTDAVLTVVTETHESMQCHVVCGQAWAAIQYGIQVQTDDGKWLHASAGSKVQWAMWLDAFQDLAPPPKPHSPVKVQFNDDVAVLEIPVLSDEEKALLFAPDPVFGTGLCA</sequence>
<keyword evidence="2" id="KW-1185">Reference proteome</keyword>
<dbReference type="SUPFAM" id="SSF50729">
    <property type="entry name" value="PH domain-like"/>
    <property type="match status" value="1"/>
</dbReference>
<dbReference type="Proteomes" id="UP000284702">
    <property type="component" value="Unassembled WGS sequence"/>
</dbReference>
<dbReference type="VEuPathDB" id="FungiDB:H257_08597"/>
<reference evidence="1" key="1">
    <citation type="submission" date="2018-07" db="EMBL/GenBank/DDBJ databases">
        <title>Annotation of Aphanomyces astaci genome assembly.</title>
        <authorList>
            <person name="Studholme D.J."/>
        </authorList>
    </citation>
    <scope>NUCLEOTIDE SEQUENCE [LARGE SCALE GENOMIC DNA]</scope>
    <source>
        <strain evidence="1">Pc</strain>
    </source>
</reference>
<gene>
    <name evidence="1" type="ORF">B5M09_001219</name>
</gene>
<evidence type="ECO:0000313" key="1">
    <source>
        <dbReference type="EMBL" id="RQM24411.1"/>
    </source>
</evidence>
<dbReference type="EMBL" id="MZMZ02002727">
    <property type="protein sequence ID" value="RQM24411.1"/>
    <property type="molecule type" value="Genomic_DNA"/>
</dbReference>
<evidence type="ECO:0000313" key="2">
    <source>
        <dbReference type="Proteomes" id="UP000284702"/>
    </source>
</evidence>
<name>A0A425D5J9_APHAT</name>
<protein>
    <recommendedName>
        <fullName evidence="3">PH domain-containing protein</fullName>
    </recommendedName>
</protein>
<evidence type="ECO:0008006" key="3">
    <source>
        <dbReference type="Google" id="ProtNLM"/>
    </source>
</evidence>
<accession>A0A425D5J9</accession>
<organism evidence="1 2">
    <name type="scientific">Aphanomyces astaci</name>
    <name type="common">Crayfish plague agent</name>
    <dbReference type="NCBI Taxonomy" id="112090"/>
    <lineage>
        <taxon>Eukaryota</taxon>
        <taxon>Sar</taxon>
        <taxon>Stramenopiles</taxon>
        <taxon>Oomycota</taxon>
        <taxon>Saprolegniomycetes</taxon>
        <taxon>Saprolegniales</taxon>
        <taxon>Verrucalvaceae</taxon>
        <taxon>Aphanomyces</taxon>
    </lineage>
</organism>
<comment type="caution">
    <text evidence="1">The sequence shown here is derived from an EMBL/GenBank/DDBJ whole genome shotgun (WGS) entry which is preliminary data.</text>
</comment>
<proteinExistence type="predicted"/>